<dbReference type="Gene3D" id="3.40.50.620">
    <property type="entry name" value="HUPs"/>
    <property type="match status" value="1"/>
</dbReference>
<evidence type="ECO:0000256" key="1">
    <source>
        <dbReference type="ARBA" id="ARBA00007557"/>
    </source>
</evidence>
<feature type="domain" description="Electron transfer flavoprotein alpha/beta-subunit N-terminal" evidence="9">
    <location>
        <begin position="21"/>
        <end position="211"/>
    </location>
</feature>
<dbReference type="CDD" id="cd01714">
    <property type="entry name" value="ETF_beta"/>
    <property type="match status" value="1"/>
</dbReference>
<evidence type="ECO:0000256" key="8">
    <source>
        <dbReference type="ARBA" id="ARBA00049933"/>
    </source>
</evidence>
<dbReference type="Pfam" id="PF01012">
    <property type="entry name" value="ETF"/>
    <property type="match status" value="1"/>
</dbReference>
<dbReference type="RefSeq" id="WP_025727767.1">
    <property type="nucleotide sequence ID" value="NZ_JAAIWK010000022.1"/>
</dbReference>
<evidence type="ECO:0000256" key="3">
    <source>
        <dbReference type="ARBA" id="ARBA00016797"/>
    </source>
</evidence>
<comment type="similarity">
    <text evidence="1">Belongs to the ETF beta-subunit/FixA family.</text>
</comment>
<evidence type="ECO:0000313" key="13">
    <source>
        <dbReference type="Proteomes" id="UP000476934"/>
    </source>
</evidence>
<dbReference type="SMART" id="SM00893">
    <property type="entry name" value="ETF"/>
    <property type="match status" value="1"/>
</dbReference>
<dbReference type="InterPro" id="IPR014730">
    <property type="entry name" value="ETF_a/b_N"/>
</dbReference>
<dbReference type="STRING" id="363870.NG54_00815"/>
<dbReference type="EMBL" id="JRUN01000001">
    <property type="protein sequence ID" value="KHD86947.1"/>
    <property type="molecule type" value="Genomic_DNA"/>
</dbReference>
<dbReference type="GO" id="GO:0005829">
    <property type="term" value="C:cytosol"/>
    <property type="evidence" value="ECO:0007669"/>
    <property type="project" value="TreeGrafter"/>
</dbReference>
<dbReference type="SUPFAM" id="SSF52402">
    <property type="entry name" value="Adenine nucleotide alpha hydrolases-like"/>
    <property type="match status" value="1"/>
</dbReference>
<gene>
    <name evidence="11" type="ORF">G4D61_13045</name>
    <name evidence="10" type="ORF">NG54_00815</name>
</gene>
<sequence>MNIFALLKRTFDTEEKIMITNGEINEDGAEFIINPYDEYAVEEAIKLREQHGGEVTVISVGNEETQKQLRTALAMGADKAVLINIEDDVENSDQVTTAKVLATYLQDQDPDLIIAGNVAIDQASGQVGPRVADLLDIPYVTTITKIEIAENKVTATRDVEGDEEIIETTLPLLVTAQQGLNEPRYPSLPGIMKAKKKPLEELELDDLDLEEEDVEAKTKTIEVYLPPKREAGKVLKGEIADQVKELVHLLHEEAKIV</sequence>
<dbReference type="PANTHER" id="PTHR21294:SF8">
    <property type="entry name" value="ELECTRON TRANSFER FLAVOPROTEIN SUBUNIT BETA"/>
    <property type="match status" value="1"/>
</dbReference>
<dbReference type="InterPro" id="IPR012255">
    <property type="entry name" value="ETF_b"/>
</dbReference>
<evidence type="ECO:0000313" key="10">
    <source>
        <dbReference type="EMBL" id="KHD86947.1"/>
    </source>
</evidence>
<dbReference type="InterPro" id="IPR033948">
    <property type="entry name" value="ETF_beta_N"/>
</dbReference>
<dbReference type="PIRSF" id="PIRSF000090">
    <property type="entry name" value="Beta-ETF"/>
    <property type="match status" value="1"/>
</dbReference>
<evidence type="ECO:0000256" key="4">
    <source>
        <dbReference type="ARBA" id="ARBA00022448"/>
    </source>
</evidence>
<comment type="caution">
    <text evidence="10">The sequence shown here is derived from an EMBL/GenBank/DDBJ whole genome shotgun (WGS) entry which is preliminary data.</text>
</comment>
<proteinExistence type="inferred from homology"/>
<dbReference type="GO" id="GO:0009055">
    <property type="term" value="F:electron transfer activity"/>
    <property type="evidence" value="ECO:0007669"/>
    <property type="project" value="InterPro"/>
</dbReference>
<evidence type="ECO:0000256" key="5">
    <source>
        <dbReference type="ARBA" id="ARBA00022982"/>
    </source>
</evidence>
<dbReference type="OrthoDB" id="9804960at2"/>
<dbReference type="Proteomes" id="UP000476934">
    <property type="component" value="Unassembled WGS sequence"/>
</dbReference>
<dbReference type="PANTHER" id="PTHR21294">
    <property type="entry name" value="ELECTRON TRANSFER FLAVOPROTEIN BETA-SUBUNIT"/>
    <property type="match status" value="1"/>
</dbReference>
<dbReference type="InterPro" id="IPR000049">
    <property type="entry name" value="ET-Flavoprotein_bsu_CS"/>
</dbReference>
<reference evidence="11 13" key="3">
    <citation type="submission" date="2020-03" db="EMBL/GenBank/DDBJ databases">
        <title>Bacillus aquiflavi sp. nov., isolated from yellow water of strong flavor Chinese baijiu in Yibin region of China.</title>
        <authorList>
            <person name="Xie J."/>
        </authorList>
    </citation>
    <scope>NUCLEOTIDE SEQUENCE [LARGE SCALE GENOMIC DNA]</scope>
    <source>
        <strain evidence="11 13">Gsoil 114</strain>
    </source>
</reference>
<dbReference type="FunFam" id="3.40.50.620:FF:000011">
    <property type="entry name" value="Electron transfer flavoprotein subunit beta"/>
    <property type="match status" value="1"/>
</dbReference>
<dbReference type="PROSITE" id="PS01065">
    <property type="entry name" value="ETF_BETA"/>
    <property type="match status" value="1"/>
</dbReference>
<organism evidence="10 12">
    <name type="scientific">Heyndrickxia ginsengihumi</name>
    <dbReference type="NCBI Taxonomy" id="363870"/>
    <lineage>
        <taxon>Bacteria</taxon>
        <taxon>Bacillati</taxon>
        <taxon>Bacillota</taxon>
        <taxon>Bacilli</taxon>
        <taxon>Bacillales</taxon>
        <taxon>Bacillaceae</taxon>
        <taxon>Heyndrickxia</taxon>
    </lineage>
</organism>
<reference evidence="10 12" key="1">
    <citation type="submission" date="2014-10" db="EMBL/GenBank/DDBJ databases">
        <title>Draft genome of phytase producing Bacillus ginsengihumi strain M2.11.</title>
        <authorList>
            <person name="Toymentseva A."/>
            <person name="Boulygina E.A."/>
            <person name="Kazakov S.V."/>
            <person name="Kayumov I."/>
            <person name="Suleimanova A.D."/>
            <person name="Mardanova A.M."/>
            <person name="Maria S.N."/>
            <person name="Sergey M.Y."/>
            <person name="Sharipova M.R."/>
        </authorList>
    </citation>
    <scope>NUCLEOTIDE SEQUENCE [LARGE SCALE GENOMIC DNA]</scope>
    <source>
        <strain evidence="10 12">M2.11</strain>
    </source>
</reference>
<evidence type="ECO:0000256" key="2">
    <source>
        <dbReference type="ARBA" id="ARBA00011355"/>
    </source>
</evidence>
<dbReference type="Proteomes" id="UP000030588">
    <property type="component" value="Unassembled WGS sequence"/>
</dbReference>
<comment type="function">
    <text evidence="6">The electron transfer flavoprotein serves as a specific electron acceptor for other dehydrogenases. It transfers the electrons to the main respiratory chain via ETF-ubiquinone oxidoreductase (ETF dehydrogenase).</text>
</comment>
<dbReference type="AlphaFoldDB" id="A0A0A6Y3W9"/>
<dbReference type="InterPro" id="IPR014729">
    <property type="entry name" value="Rossmann-like_a/b/a_fold"/>
</dbReference>
<comment type="cofactor">
    <cofactor evidence="8">
        <name>AMP</name>
        <dbReference type="ChEBI" id="CHEBI:456215"/>
    </cofactor>
</comment>
<evidence type="ECO:0000256" key="7">
    <source>
        <dbReference type="ARBA" id="ARBA00042002"/>
    </source>
</evidence>
<comment type="subunit">
    <text evidence="2">Heterodimer of an alpha and a beta subunit.</text>
</comment>
<evidence type="ECO:0000313" key="11">
    <source>
        <dbReference type="EMBL" id="NEY20879.1"/>
    </source>
</evidence>
<reference evidence="11" key="2">
    <citation type="submission" date="2020-02" db="EMBL/GenBank/DDBJ databases">
        <authorList>
            <person name="Feng H."/>
        </authorList>
    </citation>
    <scope>NUCLEOTIDE SEQUENCE [LARGE SCALE GENOMIC DNA]</scope>
    <source>
        <strain evidence="11">Gsoil 114</strain>
    </source>
</reference>
<dbReference type="EMBL" id="JAAIWK010000022">
    <property type="protein sequence ID" value="NEY20879.1"/>
    <property type="molecule type" value="Genomic_DNA"/>
</dbReference>
<evidence type="ECO:0000259" key="9">
    <source>
        <dbReference type="SMART" id="SM00893"/>
    </source>
</evidence>
<evidence type="ECO:0000313" key="12">
    <source>
        <dbReference type="Proteomes" id="UP000030588"/>
    </source>
</evidence>
<accession>A0A0A6Y3W9</accession>
<protein>
    <recommendedName>
        <fullName evidence="3">Electron transfer flavoprotein subunit beta</fullName>
    </recommendedName>
    <alternativeName>
        <fullName evidence="7">Electron transfer flavoprotein small subunit</fullName>
    </alternativeName>
</protein>
<keyword evidence="5" id="KW-0249">Electron transport</keyword>
<evidence type="ECO:0000256" key="6">
    <source>
        <dbReference type="ARBA" id="ARBA00025649"/>
    </source>
</evidence>
<name>A0A0A6Y3W9_9BACI</name>
<dbReference type="GO" id="GO:0046395">
    <property type="term" value="P:carboxylic acid catabolic process"/>
    <property type="evidence" value="ECO:0007669"/>
    <property type="project" value="UniProtKB-ARBA"/>
</dbReference>
<keyword evidence="13" id="KW-1185">Reference proteome</keyword>
<keyword evidence="4" id="KW-0813">Transport</keyword>